<comment type="caution">
    <text evidence="8">The sequence shown here is derived from an EMBL/GenBank/DDBJ whole genome shotgun (WGS) entry which is preliminary data.</text>
</comment>
<evidence type="ECO:0000256" key="6">
    <source>
        <dbReference type="ARBA" id="ARBA00023136"/>
    </source>
</evidence>
<evidence type="ECO:0000256" key="2">
    <source>
        <dbReference type="ARBA" id="ARBA00005262"/>
    </source>
</evidence>
<feature type="transmembrane region" description="Helical" evidence="7">
    <location>
        <begin position="80"/>
        <end position="105"/>
    </location>
</feature>
<evidence type="ECO:0000256" key="1">
    <source>
        <dbReference type="ARBA" id="ARBA00004651"/>
    </source>
</evidence>
<dbReference type="PANTHER" id="PTHR43663:SF1">
    <property type="entry name" value="CHROMATE TRANSPORTER"/>
    <property type="match status" value="1"/>
</dbReference>
<dbReference type="InterPro" id="IPR003370">
    <property type="entry name" value="Chromate_transpt"/>
</dbReference>
<keyword evidence="3" id="KW-1003">Cell membrane</keyword>
<dbReference type="EMBL" id="SMYO01000006">
    <property type="protein sequence ID" value="TDK60900.1"/>
    <property type="molecule type" value="Genomic_DNA"/>
</dbReference>
<dbReference type="InterPro" id="IPR052518">
    <property type="entry name" value="CHR_Transporter"/>
</dbReference>
<evidence type="ECO:0000256" key="4">
    <source>
        <dbReference type="ARBA" id="ARBA00022692"/>
    </source>
</evidence>
<feature type="transmembrane region" description="Helical" evidence="7">
    <location>
        <begin position="111"/>
        <end position="132"/>
    </location>
</feature>
<comment type="similarity">
    <text evidence="2">Belongs to the chromate ion transporter (CHR) (TC 2.A.51) family.</text>
</comment>
<feature type="transmembrane region" description="Helical" evidence="7">
    <location>
        <begin position="144"/>
        <end position="177"/>
    </location>
</feature>
<organism evidence="8 9">
    <name type="scientific">Bacillus salipaludis</name>
    <dbReference type="NCBI Taxonomy" id="2547811"/>
    <lineage>
        <taxon>Bacteria</taxon>
        <taxon>Bacillati</taxon>
        <taxon>Bacillota</taxon>
        <taxon>Bacilli</taxon>
        <taxon>Bacillales</taxon>
        <taxon>Bacillaceae</taxon>
        <taxon>Bacillus</taxon>
    </lineage>
</organism>
<name>A0A4R5VST6_9BACI</name>
<dbReference type="Pfam" id="PF02417">
    <property type="entry name" value="Chromate_transp"/>
    <property type="match status" value="1"/>
</dbReference>
<sequence length="202" mass="22192">MKSKLKLLIVLFWIFFKIAPVTFGGGYAMIPLIERQFVHKKQWLNMKDVSDIFALSGTAPGAIAVNCATFIAYRFGGVLGAIAALAGVLFPTVIIVCFLSIFFILFKDNSYFESAFLGIRAAVVALILYAAIEISKTALLDKSTFILCAGMVVMMLVFHLHPIIAIFLGALFGIMIVKVKKWLGIAVRLEKIQEPQKGKRAG</sequence>
<feature type="transmembrane region" description="Helical" evidence="7">
    <location>
        <begin position="52"/>
        <end position="73"/>
    </location>
</feature>
<evidence type="ECO:0000313" key="8">
    <source>
        <dbReference type="EMBL" id="TDK60900.1"/>
    </source>
</evidence>
<evidence type="ECO:0000256" key="5">
    <source>
        <dbReference type="ARBA" id="ARBA00022989"/>
    </source>
</evidence>
<dbReference type="Proteomes" id="UP000295132">
    <property type="component" value="Unassembled WGS sequence"/>
</dbReference>
<evidence type="ECO:0000256" key="7">
    <source>
        <dbReference type="SAM" id="Phobius"/>
    </source>
</evidence>
<dbReference type="RefSeq" id="WP_133335199.1">
    <property type="nucleotide sequence ID" value="NZ_SMYO01000006.1"/>
</dbReference>
<gene>
    <name evidence="8" type="ORF">E2K98_14370</name>
</gene>
<comment type="subcellular location">
    <subcellularLocation>
        <location evidence="1">Cell membrane</location>
        <topology evidence="1">Multi-pass membrane protein</topology>
    </subcellularLocation>
</comment>
<keyword evidence="5 7" id="KW-1133">Transmembrane helix</keyword>
<reference evidence="8 9" key="1">
    <citation type="submission" date="2019-03" db="EMBL/GenBank/DDBJ databases">
        <title>Bacillus niacini sp. nov. a Nicotinate-Metabolizing Mesophile Isolated from Soil.</title>
        <authorList>
            <person name="Zhang G."/>
        </authorList>
    </citation>
    <scope>NUCLEOTIDE SEQUENCE [LARGE SCALE GENOMIC DNA]</scope>
    <source>
        <strain evidence="8 9">WN066</strain>
    </source>
</reference>
<protein>
    <submittedName>
        <fullName evidence="8">Chromate transporter</fullName>
    </submittedName>
</protein>
<dbReference type="PANTHER" id="PTHR43663">
    <property type="entry name" value="CHROMATE TRANSPORT PROTEIN-RELATED"/>
    <property type="match status" value="1"/>
</dbReference>
<keyword evidence="6 7" id="KW-0472">Membrane</keyword>
<evidence type="ECO:0000313" key="9">
    <source>
        <dbReference type="Proteomes" id="UP000295132"/>
    </source>
</evidence>
<evidence type="ECO:0000256" key="3">
    <source>
        <dbReference type="ARBA" id="ARBA00022475"/>
    </source>
</evidence>
<dbReference type="GO" id="GO:0005886">
    <property type="term" value="C:plasma membrane"/>
    <property type="evidence" value="ECO:0007669"/>
    <property type="project" value="UniProtKB-SubCell"/>
</dbReference>
<accession>A0A4R5VST6</accession>
<dbReference type="AlphaFoldDB" id="A0A4R5VST6"/>
<dbReference type="GO" id="GO:0015109">
    <property type="term" value="F:chromate transmembrane transporter activity"/>
    <property type="evidence" value="ECO:0007669"/>
    <property type="project" value="InterPro"/>
</dbReference>
<proteinExistence type="inferred from homology"/>
<keyword evidence="4 7" id="KW-0812">Transmembrane</keyword>
<feature type="transmembrane region" description="Helical" evidence="7">
    <location>
        <begin position="7"/>
        <end position="32"/>
    </location>
</feature>